<dbReference type="InterPro" id="IPR003812">
    <property type="entry name" value="Fido"/>
</dbReference>
<sequence>MDGTKLSLRQKKILSIITKEALSRPQINLFLEKIYPISKLTLIRELNYLMALKIVKKIGSGNNIRYALKEENPLLNFIDIQQYFDDQASRNKLNPIAFNFKMFDYLKNLITPQDLNEFEIILLSLREQEKKLDPTIFRREIERFIIEFSWKSSKIEGNTYSLLETEVLIKQSKEAPGHSKYEAVMILNHKRAIEYILLHRNIFKKITLSQIINLHAILTKGLEVTSGIRNNPVAISGSNYLPLSSKKEIENSLNKFIKAVNSNRNPLEKALISLTLISYIQPFADGNKRTARVLANAVLISHDCYPVTFRNVEDTDYLKALLLFYEKTNLFNFKHMFLEQYRFALQNYFRT</sequence>
<gene>
    <name evidence="4" type="ORF">UR68_C0005G0042</name>
</gene>
<dbReference type="PANTHER" id="PTHR13504">
    <property type="entry name" value="FIDO DOMAIN-CONTAINING PROTEIN DDB_G0283145"/>
    <property type="match status" value="1"/>
</dbReference>
<dbReference type="STRING" id="1618478.UR68_C0005G0042"/>
<reference evidence="4 5" key="1">
    <citation type="journal article" date="2015" name="Nature">
        <title>rRNA introns, odd ribosomes, and small enigmatic genomes across a large radiation of phyla.</title>
        <authorList>
            <person name="Brown C.T."/>
            <person name="Hug L.A."/>
            <person name="Thomas B.C."/>
            <person name="Sharon I."/>
            <person name="Castelle C.J."/>
            <person name="Singh A."/>
            <person name="Wilkins M.J."/>
            <person name="Williams K.H."/>
            <person name="Banfield J.F."/>
        </authorList>
    </citation>
    <scope>NUCLEOTIDE SEQUENCE [LARGE SCALE GENOMIC DNA]</scope>
</reference>
<dbReference type="EMBL" id="LBQC01000005">
    <property type="protein sequence ID" value="KKP73308.1"/>
    <property type="molecule type" value="Genomic_DNA"/>
</dbReference>
<evidence type="ECO:0000256" key="1">
    <source>
        <dbReference type="PIRSR" id="PIRSR640198-2"/>
    </source>
</evidence>
<keyword evidence="1" id="KW-0547">Nucleotide-binding</keyword>
<organism evidence="4 5">
    <name type="scientific">Candidatus Roizmanbacteria bacterium GW2011_GWA2_35_19</name>
    <dbReference type="NCBI Taxonomy" id="1618478"/>
    <lineage>
        <taxon>Bacteria</taxon>
        <taxon>Candidatus Roizmaniibacteriota</taxon>
    </lineage>
</organism>
<dbReference type="PANTHER" id="PTHR13504:SF38">
    <property type="entry name" value="FIDO DOMAIN-CONTAINING PROTEIN"/>
    <property type="match status" value="1"/>
</dbReference>
<name>A0A0G0BVJ5_9BACT</name>
<protein>
    <submittedName>
        <fullName evidence="4">Fic family protein</fullName>
    </submittedName>
</protein>
<dbReference type="Proteomes" id="UP000034457">
    <property type="component" value="Unassembled WGS sequence"/>
</dbReference>
<evidence type="ECO:0000313" key="5">
    <source>
        <dbReference type="Proteomes" id="UP000034457"/>
    </source>
</evidence>
<dbReference type="Gene3D" id="1.10.3290.10">
    <property type="entry name" value="Fido-like domain"/>
    <property type="match status" value="1"/>
</dbReference>
<feature type="binding site" evidence="1">
    <location>
        <begin position="285"/>
        <end position="292"/>
    </location>
    <ligand>
        <name>ATP</name>
        <dbReference type="ChEBI" id="CHEBI:30616"/>
    </ligand>
</feature>
<evidence type="ECO:0000256" key="2">
    <source>
        <dbReference type="PIRSR" id="PIRSR640198-3"/>
    </source>
</evidence>
<dbReference type="GO" id="GO:0005524">
    <property type="term" value="F:ATP binding"/>
    <property type="evidence" value="ECO:0007669"/>
    <property type="project" value="UniProtKB-KW"/>
</dbReference>
<keyword evidence="1" id="KW-0067">ATP-binding</keyword>
<comment type="caution">
    <text evidence="4">The sequence shown here is derived from an EMBL/GenBank/DDBJ whole genome shotgun (WGS) entry which is preliminary data.</text>
</comment>
<dbReference type="Pfam" id="PF02661">
    <property type="entry name" value="Fic"/>
    <property type="match status" value="1"/>
</dbReference>
<dbReference type="AlphaFoldDB" id="A0A0G0BVJ5"/>
<evidence type="ECO:0000259" key="3">
    <source>
        <dbReference type="PROSITE" id="PS51459"/>
    </source>
</evidence>
<feature type="site" description="Important for autoinhibition of adenylyltransferase activity" evidence="2">
    <location>
        <position position="156"/>
    </location>
</feature>
<dbReference type="PROSITE" id="PS51459">
    <property type="entry name" value="FIDO"/>
    <property type="match status" value="1"/>
</dbReference>
<proteinExistence type="predicted"/>
<accession>A0A0G0BVJ5</accession>
<dbReference type="SUPFAM" id="SSF140931">
    <property type="entry name" value="Fic-like"/>
    <property type="match status" value="1"/>
</dbReference>
<feature type="domain" description="Fido" evidence="3">
    <location>
        <begin position="206"/>
        <end position="339"/>
    </location>
</feature>
<dbReference type="InterPro" id="IPR040198">
    <property type="entry name" value="Fido_containing"/>
</dbReference>
<evidence type="ECO:0000313" key="4">
    <source>
        <dbReference type="EMBL" id="KKP73308.1"/>
    </source>
</evidence>
<dbReference type="InterPro" id="IPR036597">
    <property type="entry name" value="Fido-like_dom_sf"/>
</dbReference>